<keyword evidence="1" id="KW-1133">Transmembrane helix</keyword>
<dbReference type="EMBL" id="OBQI01000005">
    <property type="protein sequence ID" value="SOC50889.1"/>
    <property type="molecule type" value="Genomic_DNA"/>
</dbReference>
<feature type="transmembrane region" description="Helical" evidence="1">
    <location>
        <begin position="21"/>
        <end position="43"/>
    </location>
</feature>
<feature type="transmembrane region" description="Helical" evidence="1">
    <location>
        <begin position="139"/>
        <end position="161"/>
    </location>
</feature>
<dbReference type="PANTHER" id="PTHR14969:SF13">
    <property type="entry name" value="AT30094P"/>
    <property type="match status" value="1"/>
</dbReference>
<dbReference type="Gene3D" id="1.20.144.10">
    <property type="entry name" value="Phosphatidic acid phosphatase type 2/haloperoxidase"/>
    <property type="match status" value="1"/>
</dbReference>
<feature type="domain" description="Phosphatidic acid phosphatase type 2/haloperoxidase" evidence="2">
    <location>
        <begin position="102"/>
        <end position="214"/>
    </location>
</feature>
<proteinExistence type="predicted"/>
<evidence type="ECO:0000313" key="3">
    <source>
        <dbReference type="EMBL" id="SOC50889.1"/>
    </source>
</evidence>
<dbReference type="AlphaFoldDB" id="A0A285V9Z3"/>
<dbReference type="Pfam" id="PF01569">
    <property type="entry name" value="PAP2"/>
    <property type="match status" value="1"/>
</dbReference>
<feature type="transmembrane region" description="Helical" evidence="1">
    <location>
        <begin position="173"/>
        <end position="191"/>
    </location>
</feature>
<dbReference type="InterPro" id="IPR000326">
    <property type="entry name" value="PAP2/HPO"/>
</dbReference>
<dbReference type="PANTHER" id="PTHR14969">
    <property type="entry name" value="SPHINGOSINE-1-PHOSPHATE PHOSPHOHYDROLASE"/>
    <property type="match status" value="1"/>
</dbReference>
<dbReference type="CDD" id="cd03392">
    <property type="entry name" value="PAP2_like_2"/>
    <property type="match status" value="1"/>
</dbReference>
<keyword evidence="1" id="KW-0472">Membrane</keyword>
<reference evidence="4" key="1">
    <citation type="submission" date="2017-08" db="EMBL/GenBank/DDBJ databases">
        <authorList>
            <person name="Varghese N."/>
            <person name="Submissions S."/>
        </authorList>
    </citation>
    <scope>NUCLEOTIDE SEQUENCE [LARGE SCALE GENOMIC DNA]</scope>
    <source>
        <strain evidence="4">DSM 4725</strain>
    </source>
</reference>
<gene>
    <name evidence="3" type="ORF">SAMN05660748_3650</name>
</gene>
<dbReference type="RefSeq" id="WP_245853001.1">
    <property type="nucleotide sequence ID" value="NZ_OBQI01000005.1"/>
</dbReference>
<feature type="transmembrane region" description="Helical" evidence="1">
    <location>
        <begin position="101"/>
        <end position="119"/>
    </location>
</feature>
<keyword evidence="4" id="KW-1185">Reference proteome</keyword>
<dbReference type="SMART" id="SM00014">
    <property type="entry name" value="acidPPc"/>
    <property type="match status" value="1"/>
</dbReference>
<dbReference type="Proteomes" id="UP000219435">
    <property type="component" value="Unassembled WGS sequence"/>
</dbReference>
<accession>A0A285V9Z3</accession>
<protein>
    <submittedName>
        <fullName evidence="3">Undecaprenyl-diphosphatase</fullName>
    </submittedName>
</protein>
<feature type="transmembrane region" description="Helical" evidence="1">
    <location>
        <begin position="73"/>
        <end position="94"/>
    </location>
</feature>
<dbReference type="InterPro" id="IPR036938">
    <property type="entry name" value="PAP2/HPO_sf"/>
</dbReference>
<dbReference type="SUPFAM" id="SSF48317">
    <property type="entry name" value="Acid phosphatase/Vanadium-dependent haloperoxidase"/>
    <property type="match status" value="1"/>
</dbReference>
<evidence type="ECO:0000259" key="2">
    <source>
        <dbReference type="SMART" id="SM00014"/>
    </source>
</evidence>
<name>A0A285V9Z3_9ACTN</name>
<evidence type="ECO:0000313" key="4">
    <source>
        <dbReference type="Proteomes" id="UP000219435"/>
    </source>
</evidence>
<feature type="transmembrane region" description="Helical" evidence="1">
    <location>
        <begin position="203"/>
        <end position="222"/>
    </location>
</feature>
<sequence>MNVPPDGDTTVLPARAVGRPLAVVAACAAVLALLGAGVSTGFAPLRDLDTAVSEALYAGDDRSRALDVLLEVLTAPGLSVFRYVVAVPVLIWLVRRRAWRTVVWLVVTAVFIRHVTSALKEFFDRVRPAFEDGGAEYGSFSFPSGHSSGIATLVTIGLVLAWPQLAPSPRRGWAVLGVLLVLLVGLTRMWLGVHYPSDVVAGWALGVGWTLLTAVAFGVLPARREDAT</sequence>
<evidence type="ECO:0000256" key="1">
    <source>
        <dbReference type="SAM" id="Phobius"/>
    </source>
</evidence>
<organism evidence="3 4">
    <name type="scientific">Blastococcus aggregatus</name>
    <dbReference type="NCBI Taxonomy" id="38502"/>
    <lineage>
        <taxon>Bacteria</taxon>
        <taxon>Bacillati</taxon>
        <taxon>Actinomycetota</taxon>
        <taxon>Actinomycetes</taxon>
        <taxon>Geodermatophilales</taxon>
        <taxon>Geodermatophilaceae</taxon>
        <taxon>Blastococcus</taxon>
    </lineage>
</organism>
<keyword evidence="1" id="KW-0812">Transmembrane</keyword>